<feature type="domain" description="EAL" evidence="2">
    <location>
        <begin position="284"/>
        <end position="536"/>
    </location>
</feature>
<dbReference type="InterPro" id="IPR029787">
    <property type="entry name" value="Nucleotide_cyclase"/>
</dbReference>
<dbReference type="GO" id="GO:0071111">
    <property type="term" value="F:cyclic-guanylate-specific phosphodiesterase activity"/>
    <property type="evidence" value="ECO:0007669"/>
    <property type="project" value="InterPro"/>
</dbReference>
<evidence type="ECO:0000256" key="1">
    <source>
        <dbReference type="SAM" id="Phobius"/>
    </source>
</evidence>
<dbReference type="Gene3D" id="3.30.70.270">
    <property type="match status" value="1"/>
</dbReference>
<name>A0A553IFZ1_ACHLA</name>
<dbReference type="Proteomes" id="UP000315938">
    <property type="component" value="Unassembled WGS sequence"/>
</dbReference>
<sequence length="536" mass="62296">MELQMQNNVHQDEKKVKSAFRESTEITLAYFICAYAYIWFSDWLILEYVTDPNTAQVIQTLKGFISLGLIGLVYYIIVYRRVKKYLSNNEQLKKVLFELEYQNKQLTTLEEKHFNLAYFDALTGLINRNRLEIKVNRLIQNRTPFALLYLDIDDFGAINELKGHKWGDEALLLIAKELTKVGKEHIVARMSEDSFVLVFYQFEHLDEIKTLADLSINKVKNLMSKQSEAYFYSASAGVAIYPDHGLVYGDILRYANLALSAAKKNGKDQVVIYNTFMHESKEREYEITNAIKPSLQNNEFYVVYQPILDFKSGEIRKLEALLRWNHPSMGYIPPNNFIYLSEISGSILELTHFLYDKVFGQIKTWNEMGKHFTVDINISPKVLMHPTFIEDIGSYIKKHEIDHKQVIIEITESMALENIDQTIIVLKQLKEKGFLVALDDFGSGYSSLTYFKHLPVDIIKMDKDFIAKIDKSPTERHFLKFVLDLSHAMSKKIVLEGVETIEQIDILKLHDVDYVQGFYYYKPLEVSQLNEIILSK</sequence>
<feature type="transmembrane region" description="Helical" evidence="1">
    <location>
        <begin position="27"/>
        <end position="46"/>
    </location>
</feature>
<dbReference type="Gene3D" id="3.20.20.450">
    <property type="entry name" value="EAL domain"/>
    <property type="match status" value="1"/>
</dbReference>
<keyword evidence="1" id="KW-0472">Membrane</keyword>
<dbReference type="Pfam" id="PF00563">
    <property type="entry name" value="EAL"/>
    <property type="match status" value="1"/>
</dbReference>
<gene>
    <name evidence="4" type="ORF">FNV44_07070</name>
</gene>
<dbReference type="PANTHER" id="PTHR33121">
    <property type="entry name" value="CYCLIC DI-GMP PHOSPHODIESTERASE PDEF"/>
    <property type="match status" value="1"/>
</dbReference>
<dbReference type="InterPro" id="IPR050706">
    <property type="entry name" value="Cyclic-di-GMP_PDE-like"/>
</dbReference>
<dbReference type="SMART" id="SM00052">
    <property type="entry name" value="EAL"/>
    <property type="match status" value="1"/>
</dbReference>
<dbReference type="InterPro" id="IPR000160">
    <property type="entry name" value="GGDEF_dom"/>
</dbReference>
<dbReference type="SUPFAM" id="SSF55073">
    <property type="entry name" value="Nucleotide cyclase"/>
    <property type="match status" value="1"/>
</dbReference>
<dbReference type="InterPro" id="IPR001633">
    <property type="entry name" value="EAL_dom"/>
</dbReference>
<protein>
    <submittedName>
        <fullName evidence="4">Bifunctional diguanylate cyclase/phosphodiesterase</fullName>
    </submittedName>
</protein>
<evidence type="ECO:0000259" key="2">
    <source>
        <dbReference type="PROSITE" id="PS50883"/>
    </source>
</evidence>
<comment type="caution">
    <text evidence="4">The sequence shown here is derived from an EMBL/GenBank/DDBJ whole genome shotgun (WGS) entry which is preliminary data.</text>
</comment>
<dbReference type="EMBL" id="VKID01000003">
    <property type="protein sequence ID" value="TRX99117.1"/>
    <property type="molecule type" value="Genomic_DNA"/>
</dbReference>
<proteinExistence type="predicted"/>
<evidence type="ECO:0000313" key="4">
    <source>
        <dbReference type="EMBL" id="TRX99117.1"/>
    </source>
</evidence>
<dbReference type="SMART" id="SM00267">
    <property type="entry name" value="GGDEF"/>
    <property type="match status" value="1"/>
</dbReference>
<dbReference type="SUPFAM" id="SSF141868">
    <property type="entry name" value="EAL domain-like"/>
    <property type="match status" value="1"/>
</dbReference>
<dbReference type="CDD" id="cd01948">
    <property type="entry name" value="EAL"/>
    <property type="match status" value="1"/>
</dbReference>
<dbReference type="PROSITE" id="PS50887">
    <property type="entry name" value="GGDEF"/>
    <property type="match status" value="1"/>
</dbReference>
<accession>A0A553IFZ1</accession>
<feature type="transmembrane region" description="Helical" evidence="1">
    <location>
        <begin position="58"/>
        <end position="77"/>
    </location>
</feature>
<organism evidence="4 5">
    <name type="scientific">Acholeplasma laidlawii</name>
    <dbReference type="NCBI Taxonomy" id="2148"/>
    <lineage>
        <taxon>Bacteria</taxon>
        <taxon>Bacillati</taxon>
        <taxon>Mycoplasmatota</taxon>
        <taxon>Mollicutes</taxon>
        <taxon>Acholeplasmatales</taxon>
        <taxon>Acholeplasmataceae</taxon>
        <taxon>Acholeplasma</taxon>
    </lineage>
</organism>
<dbReference type="AlphaFoldDB" id="A0A553IFZ1"/>
<dbReference type="PROSITE" id="PS50883">
    <property type="entry name" value="EAL"/>
    <property type="match status" value="1"/>
</dbReference>
<feature type="domain" description="GGDEF" evidence="3">
    <location>
        <begin position="143"/>
        <end position="275"/>
    </location>
</feature>
<dbReference type="InterPro" id="IPR043128">
    <property type="entry name" value="Rev_trsase/Diguanyl_cyclase"/>
</dbReference>
<dbReference type="PANTHER" id="PTHR33121:SF70">
    <property type="entry name" value="SIGNALING PROTEIN YKOW"/>
    <property type="match status" value="1"/>
</dbReference>
<dbReference type="OMA" id="NRHAISE"/>
<dbReference type="Pfam" id="PF00990">
    <property type="entry name" value="GGDEF"/>
    <property type="match status" value="1"/>
</dbReference>
<keyword evidence="1" id="KW-0812">Transmembrane</keyword>
<reference evidence="4 5" key="1">
    <citation type="submission" date="2019-07" db="EMBL/GenBank/DDBJ databases">
        <title>Genome sequence of Acholeplasma laidlawii strain with increased resistance to erythromycin.</title>
        <authorList>
            <person name="Medvedeva E.S."/>
            <person name="Baranova N.B."/>
            <person name="Siniagina M.N."/>
            <person name="Mouzykantov A."/>
            <person name="Chernova O.A."/>
            <person name="Chernov V.M."/>
        </authorList>
    </citation>
    <scope>NUCLEOTIDE SEQUENCE [LARGE SCALE GENOMIC DNA]</scope>
    <source>
        <strain evidence="4 5">PG8REry</strain>
    </source>
</reference>
<dbReference type="InterPro" id="IPR035919">
    <property type="entry name" value="EAL_sf"/>
</dbReference>
<keyword evidence="1" id="KW-1133">Transmembrane helix</keyword>
<evidence type="ECO:0000313" key="5">
    <source>
        <dbReference type="Proteomes" id="UP000315938"/>
    </source>
</evidence>
<evidence type="ECO:0000259" key="3">
    <source>
        <dbReference type="PROSITE" id="PS50887"/>
    </source>
</evidence>
<dbReference type="CDD" id="cd01949">
    <property type="entry name" value="GGDEF"/>
    <property type="match status" value="1"/>
</dbReference>
<dbReference type="NCBIfam" id="TIGR00254">
    <property type="entry name" value="GGDEF"/>
    <property type="match status" value="1"/>
</dbReference>